<evidence type="ECO:0000256" key="1">
    <source>
        <dbReference type="SAM" id="Phobius"/>
    </source>
</evidence>
<keyword evidence="3" id="KW-1185">Reference proteome</keyword>
<feature type="transmembrane region" description="Helical" evidence="1">
    <location>
        <begin position="199"/>
        <end position="217"/>
    </location>
</feature>
<dbReference type="Pfam" id="PF14348">
    <property type="entry name" value="DtrJ-like"/>
    <property type="match status" value="1"/>
</dbReference>
<dbReference type="NCBIfam" id="TIGR03747">
    <property type="entry name" value="conj_TIGR03747"/>
    <property type="match status" value="1"/>
</dbReference>
<comment type="caution">
    <text evidence="2">The sequence shown here is derived from an EMBL/GenBank/DDBJ whole genome shotgun (WGS) entry which is preliminary data.</text>
</comment>
<keyword evidence="1" id="KW-0812">Transmembrane</keyword>
<evidence type="ECO:0000313" key="2">
    <source>
        <dbReference type="EMBL" id="MFL9883197.1"/>
    </source>
</evidence>
<proteinExistence type="predicted"/>
<keyword evidence="1" id="KW-1133">Transmembrane helix</keyword>
<feature type="transmembrane region" description="Helical" evidence="1">
    <location>
        <begin position="29"/>
        <end position="52"/>
    </location>
</feature>
<dbReference type="EMBL" id="JAQQFN010000005">
    <property type="protein sequence ID" value="MFL9883197.1"/>
    <property type="molecule type" value="Genomic_DNA"/>
</dbReference>
<organism evidence="2 3">
    <name type="scientific">Paraburkholderia agricolaris</name>
    <dbReference type="NCBI Taxonomy" id="2152888"/>
    <lineage>
        <taxon>Bacteria</taxon>
        <taxon>Pseudomonadati</taxon>
        <taxon>Pseudomonadota</taxon>
        <taxon>Betaproteobacteria</taxon>
        <taxon>Burkholderiales</taxon>
        <taxon>Burkholderiaceae</taxon>
        <taxon>Paraburkholderia</taxon>
    </lineage>
</organism>
<keyword evidence="1" id="KW-0472">Membrane</keyword>
<sequence>MTDPAAAVQRQQQRQQGFIAAVLTLPFRLFGVLSGSLLLCIMIECVGMYFFWPQQSWHHAQHMLNDELAQLSADFTRSTLVHEPGRTAHAWIEYAYDWVFEKSGLLEWIRSASAQASAGAHNTRHDFRYYLGLVYVHVEAYLIAAAYTVLVFLVRVLVLCLTLPLFAATAFVGLIDGLVRRDIRRFGAGRESGFLHHRARASLMPLAVLPWIAYLALPVSVSPMLILLPSAVLLGAAIDIATGSFKKYL</sequence>
<name>A0ABW8ZIZ5_9BURK</name>
<dbReference type="Proteomes" id="UP001629249">
    <property type="component" value="Unassembled WGS sequence"/>
</dbReference>
<dbReference type="InterPro" id="IPR022266">
    <property type="entry name" value="DtrJ-like"/>
</dbReference>
<evidence type="ECO:0000313" key="3">
    <source>
        <dbReference type="Proteomes" id="UP001629249"/>
    </source>
</evidence>
<gene>
    <name evidence="2" type="ORF">PQR66_09185</name>
</gene>
<protein>
    <submittedName>
        <fullName evidence="2">TIGR03747 family integrating conjugative element membrane protein</fullName>
    </submittedName>
</protein>
<feature type="transmembrane region" description="Helical" evidence="1">
    <location>
        <begin position="129"/>
        <end position="150"/>
    </location>
</feature>
<dbReference type="RefSeq" id="WP_408326299.1">
    <property type="nucleotide sequence ID" value="NZ_JAQQFH010000002.1"/>
</dbReference>
<accession>A0ABW8ZIZ5</accession>
<feature type="transmembrane region" description="Helical" evidence="1">
    <location>
        <begin position="156"/>
        <end position="179"/>
    </location>
</feature>
<reference evidence="2 3" key="1">
    <citation type="journal article" date="2024" name="Chem. Sci.">
        <title>Discovery of megapolipeptins by genome mining of a Burkholderiales bacteria collection.</title>
        <authorList>
            <person name="Paulo B.S."/>
            <person name="Recchia M.J.J."/>
            <person name="Lee S."/>
            <person name="Fergusson C.H."/>
            <person name="Romanowski S.B."/>
            <person name="Hernandez A."/>
            <person name="Krull N."/>
            <person name="Liu D.Y."/>
            <person name="Cavanagh H."/>
            <person name="Bos A."/>
            <person name="Gray C.A."/>
            <person name="Murphy B.T."/>
            <person name="Linington R.G."/>
            <person name="Eustaquio A.S."/>
        </authorList>
    </citation>
    <scope>NUCLEOTIDE SEQUENCE [LARGE SCALE GENOMIC DNA]</scope>
    <source>
        <strain evidence="2 3">RL16-012-BIC-B</strain>
    </source>
</reference>